<dbReference type="PANTHER" id="PTHR42770">
    <property type="entry name" value="AMINO ACID TRANSPORTER-RELATED"/>
    <property type="match status" value="1"/>
</dbReference>
<dbReference type="PANTHER" id="PTHR42770:SF7">
    <property type="entry name" value="MEMBRANE PROTEIN"/>
    <property type="match status" value="1"/>
</dbReference>
<dbReference type="PIRSF" id="PIRSF006060">
    <property type="entry name" value="AA_transporter"/>
    <property type="match status" value="1"/>
</dbReference>
<feature type="transmembrane region" description="Helical" evidence="6">
    <location>
        <begin position="417"/>
        <end position="436"/>
    </location>
</feature>
<reference evidence="8" key="1">
    <citation type="submission" date="2016-11" db="EMBL/GenBank/DDBJ databases">
        <authorList>
            <person name="Varghese N."/>
            <person name="Submissions S."/>
        </authorList>
    </citation>
    <scope>NUCLEOTIDE SEQUENCE [LARGE SCALE GENOMIC DNA]</scope>
    <source>
        <strain evidence="8">DSM 19514</strain>
    </source>
</reference>
<dbReference type="Pfam" id="PF13520">
    <property type="entry name" value="AA_permease_2"/>
    <property type="match status" value="1"/>
</dbReference>
<gene>
    <name evidence="7" type="ORF">SAMN02745225_01701</name>
</gene>
<feature type="transmembrane region" description="Helical" evidence="6">
    <location>
        <begin position="304"/>
        <end position="328"/>
    </location>
</feature>
<evidence type="ECO:0000256" key="2">
    <source>
        <dbReference type="ARBA" id="ARBA00022475"/>
    </source>
</evidence>
<dbReference type="Gene3D" id="1.20.1740.10">
    <property type="entry name" value="Amino acid/polyamine transporter I"/>
    <property type="match status" value="1"/>
</dbReference>
<feature type="transmembrane region" description="Helical" evidence="6">
    <location>
        <begin position="80"/>
        <end position="98"/>
    </location>
</feature>
<dbReference type="InterPro" id="IPR002293">
    <property type="entry name" value="AA/rel_permease1"/>
</dbReference>
<feature type="transmembrane region" description="Helical" evidence="6">
    <location>
        <begin position="48"/>
        <end position="68"/>
    </location>
</feature>
<organism evidence="7 8">
    <name type="scientific">Ferrithrix thermotolerans DSM 19514</name>
    <dbReference type="NCBI Taxonomy" id="1121881"/>
    <lineage>
        <taxon>Bacteria</taxon>
        <taxon>Bacillati</taxon>
        <taxon>Actinomycetota</taxon>
        <taxon>Acidimicrobiia</taxon>
        <taxon>Acidimicrobiales</taxon>
        <taxon>Acidimicrobiaceae</taxon>
        <taxon>Ferrithrix</taxon>
    </lineage>
</organism>
<keyword evidence="8" id="KW-1185">Reference proteome</keyword>
<evidence type="ECO:0000256" key="6">
    <source>
        <dbReference type="SAM" id="Phobius"/>
    </source>
</evidence>
<keyword evidence="4 6" id="KW-1133">Transmembrane helix</keyword>
<name>A0A1M4WKG6_9ACTN</name>
<feature type="transmembrane region" description="Helical" evidence="6">
    <location>
        <begin position="246"/>
        <end position="267"/>
    </location>
</feature>
<dbReference type="EMBL" id="FQUL01000026">
    <property type="protein sequence ID" value="SHE81650.1"/>
    <property type="molecule type" value="Genomic_DNA"/>
</dbReference>
<evidence type="ECO:0000256" key="5">
    <source>
        <dbReference type="ARBA" id="ARBA00023136"/>
    </source>
</evidence>
<dbReference type="STRING" id="1121881.SAMN02745225_01701"/>
<dbReference type="GO" id="GO:0022857">
    <property type="term" value="F:transmembrane transporter activity"/>
    <property type="evidence" value="ECO:0007669"/>
    <property type="project" value="InterPro"/>
</dbReference>
<evidence type="ECO:0000256" key="3">
    <source>
        <dbReference type="ARBA" id="ARBA00022692"/>
    </source>
</evidence>
<comment type="subcellular location">
    <subcellularLocation>
        <location evidence="1">Cell membrane</location>
        <topology evidence="1">Multi-pass membrane protein</topology>
    </subcellularLocation>
</comment>
<feature type="transmembrane region" description="Helical" evidence="6">
    <location>
        <begin position="349"/>
        <end position="374"/>
    </location>
</feature>
<dbReference type="Proteomes" id="UP000184295">
    <property type="component" value="Unassembled WGS sequence"/>
</dbReference>
<evidence type="ECO:0000313" key="8">
    <source>
        <dbReference type="Proteomes" id="UP000184295"/>
    </source>
</evidence>
<proteinExistence type="predicted"/>
<keyword evidence="5 6" id="KW-0472">Membrane</keyword>
<feature type="transmembrane region" description="Helical" evidence="6">
    <location>
        <begin position="380"/>
        <end position="405"/>
    </location>
</feature>
<feature type="transmembrane region" description="Helical" evidence="6">
    <location>
        <begin position="207"/>
        <end position="226"/>
    </location>
</feature>
<evidence type="ECO:0000313" key="7">
    <source>
        <dbReference type="EMBL" id="SHE81650.1"/>
    </source>
</evidence>
<feature type="transmembrane region" description="Helical" evidence="6">
    <location>
        <begin position="442"/>
        <end position="463"/>
    </location>
</feature>
<accession>A0A1M4WKG6</accession>
<dbReference type="InterPro" id="IPR050367">
    <property type="entry name" value="APC_superfamily"/>
</dbReference>
<feature type="transmembrane region" description="Helical" evidence="6">
    <location>
        <begin position="15"/>
        <end position="36"/>
    </location>
</feature>
<sequence length="502" mass="53647">METVQSEQRHLKKELSIWQVVGLSVALMAPSMAANINPQGSASAAGRAVPLTFLFAAIGIMFIAYVFVRLTQHFNHAGSVFGFVGATIGPRFGVIAGWSLMGTYISYALVTSIASSIFATSLLQSLGVMKNPPSWTPFLIQAIELSLVLMLAVRPAKKGTHFLLSVEGLTVLMIVAISVVILIKLIVGHGPQGQHFTLSVFTPAKGVTSSDLFLGVVFGFLSFAGFEASATLGEEAKHPKKDIPRAILWTAVFGGIYFVFVTSVEVMGFGTSSKQINSFINTGSLLGSLGSTYVASWIGNLITVGTVISAFGCALASTVGASRLLFALNRDSVETKPLLVISRRYDTPTVATAAVVAFTALVTWFVAVILGSSAFDEFNWFGTIGTLILLVVYLLATAGAFHLLFISKKLEVPKYEMVMPIMAIAILGYTIFRNVYPYPTGALAWLPAASGGWVLVSLVVVALRPKLAKKAGLRLTQNEGLIPQDSAYELDHGHEALDLETR</sequence>
<keyword evidence="2" id="KW-1003">Cell membrane</keyword>
<protein>
    <submittedName>
        <fullName evidence="7">Amino acid/polyamine/organocation transporter, APC superfamily</fullName>
    </submittedName>
</protein>
<dbReference type="GO" id="GO:0005886">
    <property type="term" value="C:plasma membrane"/>
    <property type="evidence" value="ECO:0007669"/>
    <property type="project" value="UniProtKB-SubCell"/>
</dbReference>
<evidence type="ECO:0000256" key="1">
    <source>
        <dbReference type="ARBA" id="ARBA00004651"/>
    </source>
</evidence>
<feature type="transmembrane region" description="Helical" evidence="6">
    <location>
        <begin position="104"/>
        <end position="123"/>
    </location>
</feature>
<dbReference type="AlphaFoldDB" id="A0A1M4WKG6"/>
<evidence type="ECO:0000256" key="4">
    <source>
        <dbReference type="ARBA" id="ARBA00022989"/>
    </source>
</evidence>
<feature type="transmembrane region" description="Helical" evidence="6">
    <location>
        <begin position="135"/>
        <end position="156"/>
    </location>
</feature>
<keyword evidence="3 6" id="KW-0812">Transmembrane</keyword>
<feature type="transmembrane region" description="Helical" evidence="6">
    <location>
        <begin position="162"/>
        <end position="187"/>
    </location>
</feature>